<sequence length="328" mass="37953">MENKPDSGYAKDNNGLPIDYTSNIPRFSVESSAELEDGVTYLNENGYVVFKDVLSNDEVNSNIDLFWKHLEKLPRPYFIRRNNFETWNNWPGMPHIGLVQDYGIGQSEYMWNHPITKPNRCSVQGLVAMTDNNEFTGGLIVFPGTHNQFDELKDLVTVNDRRGDYVRVPYEHRIFKQLPPNEKEFRVGKLIKCKAGDLVIWDSRTIHCNTPALNTPINSLDHQVEKTGLLRIVAYVTMTPTSFVQPCNWEYRNLKEFRKHRKQYVKANYTLTHWPHELNIATAPQYLSENTLQLNSYQKSLITGINLNDSDIKYQTESSDEENADSNN</sequence>
<dbReference type="AlphaFoldDB" id="A0A814H9C5"/>
<evidence type="ECO:0008006" key="6">
    <source>
        <dbReference type="Google" id="ProtNLM"/>
    </source>
</evidence>
<keyword evidence="5" id="KW-1185">Reference proteome</keyword>
<comment type="caution">
    <text evidence="2">The sequence shown here is derived from an EMBL/GenBank/DDBJ whole genome shotgun (WGS) entry which is preliminary data.</text>
</comment>
<name>A0A814H9C5_9BILA</name>
<evidence type="ECO:0000313" key="2">
    <source>
        <dbReference type="EMBL" id="CAF1007712.1"/>
    </source>
</evidence>
<dbReference type="Gene3D" id="2.60.120.620">
    <property type="entry name" value="q2cbj1_9rhob like domain"/>
    <property type="match status" value="1"/>
</dbReference>
<reference evidence="2" key="1">
    <citation type="submission" date="2021-02" db="EMBL/GenBank/DDBJ databases">
        <authorList>
            <person name="Nowell W R."/>
        </authorList>
    </citation>
    <scope>NUCLEOTIDE SEQUENCE</scope>
</reference>
<dbReference type="Proteomes" id="UP000681722">
    <property type="component" value="Unassembled WGS sequence"/>
</dbReference>
<dbReference type="Proteomes" id="UP000663829">
    <property type="component" value="Unassembled WGS sequence"/>
</dbReference>
<dbReference type="Proteomes" id="UP000682733">
    <property type="component" value="Unassembled WGS sequence"/>
</dbReference>
<dbReference type="InterPro" id="IPR008775">
    <property type="entry name" value="Phytyl_CoA_dOase-like"/>
</dbReference>
<evidence type="ECO:0000313" key="1">
    <source>
        <dbReference type="EMBL" id="CAF0804749.1"/>
    </source>
</evidence>
<dbReference type="EMBL" id="CAJOBA010001306">
    <property type="protein sequence ID" value="CAF3588343.1"/>
    <property type="molecule type" value="Genomic_DNA"/>
</dbReference>
<evidence type="ECO:0000313" key="5">
    <source>
        <dbReference type="Proteomes" id="UP000663829"/>
    </source>
</evidence>
<dbReference type="Proteomes" id="UP000677228">
    <property type="component" value="Unassembled WGS sequence"/>
</dbReference>
<evidence type="ECO:0000313" key="3">
    <source>
        <dbReference type="EMBL" id="CAF3588343.1"/>
    </source>
</evidence>
<protein>
    <recommendedName>
        <fullName evidence="6">Phytanoyl-CoA dioxygenase</fullName>
    </recommendedName>
</protein>
<dbReference type="PANTHER" id="PTHR31630">
    <property type="entry name" value="PHYTANOYL-COA DIOXYGENASE-RELATED-RELATED"/>
    <property type="match status" value="1"/>
</dbReference>
<organism evidence="2 5">
    <name type="scientific">Didymodactylos carnosus</name>
    <dbReference type="NCBI Taxonomy" id="1234261"/>
    <lineage>
        <taxon>Eukaryota</taxon>
        <taxon>Metazoa</taxon>
        <taxon>Spiralia</taxon>
        <taxon>Gnathifera</taxon>
        <taxon>Rotifera</taxon>
        <taxon>Eurotatoria</taxon>
        <taxon>Bdelloidea</taxon>
        <taxon>Philodinida</taxon>
        <taxon>Philodinidae</taxon>
        <taxon>Didymodactylos</taxon>
    </lineage>
</organism>
<dbReference type="PANTHER" id="PTHR31630:SF6">
    <property type="entry name" value="PHYTANOYL-COA DIOXYGENASE-RELATED"/>
    <property type="match status" value="1"/>
</dbReference>
<dbReference type="EMBL" id="CAJNOK010001306">
    <property type="protein sequence ID" value="CAF0804749.1"/>
    <property type="molecule type" value="Genomic_DNA"/>
</dbReference>
<dbReference type="EMBL" id="CAJNOQ010003343">
    <property type="protein sequence ID" value="CAF1007712.1"/>
    <property type="molecule type" value="Genomic_DNA"/>
</dbReference>
<gene>
    <name evidence="2" type="ORF">GPM918_LOCUS14098</name>
    <name evidence="1" type="ORF">OVA965_LOCUS4837</name>
    <name evidence="4" type="ORF">SRO942_LOCUS14100</name>
    <name evidence="3" type="ORF">TMI583_LOCUS4835</name>
</gene>
<proteinExistence type="predicted"/>
<evidence type="ECO:0000313" key="4">
    <source>
        <dbReference type="EMBL" id="CAF3778925.1"/>
    </source>
</evidence>
<dbReference type="OrthoDB" id="445007at2759"/>
<dbReference type="EMBL" id="CAJOBC010003344">
    <property type="protein sequence ID" value="CAF3778925.1"/>
    <property type="molecule type" value="Genomic_DNA"/>
</dbReference>
<accession>A0A814H9C5</accession>
<dbReference type="SUPFAM" id="SSF51197">
    <property type="entry name" value="Clavaminate synthase-like"/>
    <property type="match status" value="1"/>
</dbReference>
<dbReference type="Pfam" id="PF05721">
    <property type="entry name" value="PhyH"/>
    <property type="match status" value="1"/>
</dbReference>